<dbReference type="EMBL" id="CAJQZP010000890">
    <property type="protein sequence ID" value="CAG4994357.1"/>
    <property type="molecule type" value="Genomic_DNA"/>
</dbReference>
<sequence length="108" mass="12458">MYKERDIQAIATKALFRKVFNTEFNLGFGSSKTDICSTCLQFQEKIKFETDIAKKTKLMTSKQVHSLQAKDFYDVLKSKPAGVITFSFDCQKSQPLPKLHDQSTYYSR</sequence>
<proteinExistence type="predicted"/>
<reference evidence="1" key="1">
    <citation type="submission" date="2021-04" db="EMBL/GenBank/DDBJ databases">
        <authorList>
            <person name="Tunstrom K."/>
        </authorList>
    </citation>
    <scope>NUCLEOTIDE SEQUENCE</scope>
</reference>
<accession>A0A8S3X064</accession>
<keyword evidence="2" id="KW-1185">Reference proteome</keyword>
<organism evidence="1 2">
    <name type="scientific">Parnassius apollo</name>
    <name type="common">Apollo butterfly</name>
    <name type="synonym">Papilio apollo</name>
    <dbReference type="NCBI Taxonomy" id="110799"/>
    <lineage>
        <taxon>Eukaryota</taxon>
        <taxon>Metazoa</taxon>
        <taxon>Ecdysozoa</taxon>
        <taxon>Arthropoda</taxon>
        <taxon>Hexapoda</taxon>
        <taxon>Insecta</taxon>
        <taxon>Pterygota</taxon>
        <taxon>Neoptera</taxon>
        <taxon>Endopterygota</taxon>
        <taxon>Lepidoptera</taxon>
        <taxon>Glossata</taxon>
        <taxon>Ditrysia</taxon>
        <taxon>Papilionoidea</taxon>
        <taxon>Papilionidae</taxon>
        <taxon>Parnassiinae</taxon>
        <taxon>Parnassini</taxon>
        <taxon>Parnassius</taxon>
        <taxon>Parnassius</taxon>
    </lineage>
</organism>
<evidence type="ECO:0000313" key="1">
    <source>
        <dbReference type="EMBL" id="CAG4994357.1"/>
    </source>
</evidence>
<dbReference type="AlphaFoldDB" id="A0A8S3X064"/>
<name>A0A8S3X064_PARAO</name>
<gene>
    <name evidence="1" type="ORF">PAPOLLO_LOCUS12618</name>
</gene>
<dbReference type="Proteomes" id="UP000691718">
    <property type="component" value="Unassembled WGS sequence"/>
</dbReference>
<dbReference type="OrthoDB" id="6779410at2759"/>
<protein>
    <submittedName>
        <fullName evidence="1">(apollo) hypothetical protein</fullName>
    </submittedName>
</protein>
<evidence type="ECO:0000313" key="2">
    <source>
        <dbReference type="Proteomes" id="UP000691718"/>
    </source>
</evidence>
<comment type="caution">
    <text evidence="1">The sequence shown here is derived from an EMBL/GenBank/DDBJ whole genome shotgun (WGS) entry which is preliminary data.</text>
</comment>